<keyword evidence="1" id="KW-1133">Transmembrane helix</keyword>
<dbReference type="EMBL" id="RBWU01000005">
    <property type="protein sequence ID" value="RKS71780.1"/>
    <property type="molecule type" value="Genomic_DNA"/>
</dbReference>
<keyword evidence="3" id="KW-1185">Reference proteome</keyword>
<sequence>MLDVVCVLVFVGVGRATHDDAGDLVGFLSALWPFLVGLGVGWGAWRVWRRPEVILPSGVGVWGTTVGLGMVLRVLSGQGTAVAFVVVATLFLGAALLGWRVVGGRALARRL</sequence>
<evidence type="ECO:0000256" key="1">
    <source>
        <dbReference type="SAM" id="Phobius"/>
    </source>
</evidence>
<dbReference type="AlphaFoldDB" id="A0A495QHZ0"/>
<dbReference type="Pfam" id="PF11255">
    <property type="entry name" value="DUF3054"/>
    <property type="match status" value="1"/>
</dbReference>
<name>A0A495QHZ0_9ACTN</name>
<feature type="transmembrane region" description="Helical" evidence="1">
    <location>
        <begin position="81"/>
        <end position="102"/>
    </location>
</feature>
<comment type="caution">
    <text evidence="2">The sequence shown here is derived from an EMBL/GenBank/DDBJ whole genome shotgun (WGS) entry which is preliminary data.</text>
</comment>
<proteinExistence type="predicted"/>
<accession>A0A495QHZ0</accession>
<gene>
    <name evidence="2" type="ORF">BZB76_4587</name>
</gene>
<feature type="transmembrane region" description="Helical" evidence="1">
    <location>
        <begin position="54"/>
        <end position="75"/>
    </location>
</feature>
<protein>
    <recommendedName>
        <fullName evidence="4">DUF3054 family protein</fullName>
    </recommendedName>
</protein>
<evidence type="ECO:0000313" key="3">
    <source>
        <dbReference type="Proteomes" id="UP000274601"/>
    </source>
</evidence>
<evidence type="ECO:0008006" key="4">
    <source>
        <dbReference type="Google" id="ProtNLM"/>
    </source>
</evidence>
<dbReference type="InterPro" id="IPR021414">
    <property type="entry name" value="DUF3054"/>
</dbReference>
<keyword evidence="1" id="KW-0812">Transmembrane</keyword>
<evidence type="ECO:0000313" key="2">
    <source>
        <dbReference type="EMBL" id="RKS71780.1"/>
    </source>
</evidence>
<keyword evidence="1" id="KW-0472">Membrane</keyword>
<feature type="transmembrane region" description="Helical" evidence="1">
    <location>
        <begin position="26"/>
        <end position="45"/>
    </location>
</feature>
<dbReference type="Proteomes" id="UP000274601">
    <property type="component" value="Unassembled WGS sequence"/>
</dbReference>
<reference evidence="2 3" key="1">
    <citation type="submission" date="2018-10" db="EMBL/GenBank/DDBJ databases">
        <title>Genomic Encyclopedia of Archaeal and Bacterial Type Strains, Phase II (KMG-II): from individual species to whole genera.</title>
        <authorList>
            <person name="Goeker M."/>
        </authorList>
    </citation>
    <scope>NUCLEOTIDE SEQUENCE [LARGE SCALE GENOMIC DNA]</scope>
    <source>
        <strain evidence="2 3">DSM 43383</strain>
    </source>
</reference>
<organism evidence="2 3">
    <name type="scientific">Actinomadura pelletieri DSM 43383</name>
    <dbReference type="NCBI Taxonomy" id="1120940"/>
    <lineage>
        <taxon>Bacteria</taxon>
        <taxon>Bacillati</taxon>
        <taxon>Actinomycetota</taxon>
        <taxon>Actinomycetes</taxon>
        <taxon>Streptosporangiales</taxon>
        <taxon>Thermomonosporaceae</taxon>
        <taxon>Actinomadura</taxon>
    </lineage>
</organism>